<dbReference type="Proteomes" id="UP000078492">
    <property type="component" value="Unassembled WGS sequence"/>
</dbReference>
<evidence type="ECO:0008006" key="3">
    <source>
        <dbReference type="Google" id="ProtNLM"/>
    </source>
</evidence>
<proteinExistence type="predicted"/>
<dbReference type="InterPro" id="IPR023211">
    <property type="entry name" value="DNA_pol_palm_dom_sf"/>
</dbReference>
<reference evidence="1 2" key="1">
    <citation type="submission" date="2015-09" db="EMBL/GenBank/DDBJ databases">
        <title>Trachymyrmex cornetzi WGS genome.</title>
        <authorList>
            <person name="Nygaard S."/>
            <person name="Hu H."/>
            <person name="Boomsma J."/>
            <person name="Zhang G."/>
        </authorList>
    </citation>
    <scope>NUCLEOTIDE SEQUENCE [LARGE SCALE GENOMIC DNA]</scope>
    <source>
        <strain evidence="1">Tcor2-1</strain>
        <tissue evidence="1">Whole body</tissue>
    </source>
</reference>
<dbReference type="PANTHER" id="PTHR31511:SF12">
    <property type="entry name" value="RHO TERMINATION FACTOR N-TERMINAL DOMAIN-CONTAINING PROTEIN"/>
    <property type="match status" value="1"/>
</dbReference>
<dbReference type="GO" id="GO:0071897">
    <property type="term" value="P:DNA biosynthetic process"/>
    <property type="evidence" value="ECO:0007669"/>
    <property type="project" value="UniProtKB-ARBA"/>
</dbReference>
<dbReference type="EMBL" id="KQ979859">
    <property type="protein sequence ID" value="KYN18777.1"/>
    <property type="molecule type" value="Genomic_DNA"/>
</dbReference>
<dbReference type="InterPro" id="IPR043502">
    <property type="entry name" value="DNA/RNA_pol_sf"/>
</dbReference>
<name>A0A151J6D0_9HYME</name>
<accession>A0A151J6D0</accession>
<keyword evidence="2" id="KW-1185">Reference proteome</keyword>
<dbReference type="Gene3D" id="3.90.1600.10">
    <property type="entry name" value="Palm domain of DNA polymerase"/>
    <property type="match status" value="1"/>
</dbReference>
<gene>
    <name evidence="1" type="ORF">ALC57_08900</name>
</gene>
<organism evidence="1 2">
    <name type="scientific">Trachymyrmex cornetzi</name>
    <dbReference type="NCBI Taxonomy" id="471704"/>
    <lineage>
        <taxon>Eukaryota</taxon>
        <taxon>Metazoa</taxon>
        <taxon>Ecdysozoa</taxon>
        <taxon>Arthropoda</taxon>
        <taxon>Hexapoda</taxon>
        <taxon>Insecta</taxon>
        <taxon>Pterygota</taxon>
        <taxon>Neoptera</taxon>
        <taxon>Endopterygota</taxon>
        <taxon>Hymenoptera</taxon>
        <taxon>Apocrita</taxon>
        <taxon>Aculeata</taxon>
        <taxon>Formicoidea</taxon>
        <taxon>Formicidae</taxon>
        <taxon>Myrmicinae</taxon>
        <taxon>Trachymyrmex</taxon>
    </lineage>
</organism>
<dbReference type="SUPFAM" id="SSF56672">
    <property type="entry name" value="DNA/RNA polymerases"/>
    <property type="match status" value="1"/>
</dbReference>
<evidence type="ECO:0000313" key="1">
    <source>
        <dbReference type="EMBL" id="KYN18777.1"/>
    </source>
</evidence>
<sequence>KNCVKLRFIDSYMFLSASLDKLASYLDKDKLKIVRSEFSTLSDEEFKLLTRRICTRVRFELLTYIDMVMFIERGICGGLSQCSGRYVQANNKCMHSYDSSKPSSYFMYYDVNNLYGWAMCQPLPYAEFRWVENATNFDVSAIAQDSPTGYILDVDLEYPQHLHDRHTDLPFCPTRDKPPGKREDKLFDMCYNSLNLHFHHEYMSPLYHKCKIMYTDTDSFIYRIECDDVYETMKRDIARFDTSDYPADNVYGMPLANKKVLGLMKDENNGVLMTEFVGHRAKMYAMRVNGKKDIKKAKVVKSNVVTRMITFDDYTRCLNKEIEMTRSQSCIRSKLHEVYTTSESKIALTSYYDKRYVVPDSTETLPWGHWRKSS</sequence>
<dbReference type="PANTHER" id="PTHR31511">
    <property type="entry name" value="PROTEIN CBG23764"/>
    <property type="match status" value="1"/>
</dbReference>
<protein>
    <recommendedName>
        <fullName evidence="3">DNA-directed DNA polymerase</fullName>
    </recommendedName>
</protein>
<evidence type="ECO:0000313" key="2">
    <source>
        <dbReference type="Proteomes" id="UP000078492"/>
    </source>
</evidence>
<feature type="non-terminal residue" evidence="1">
    <location>
        <position position="1"/>
    </location>
</feature>
<dbReference type="STRING" id="471704.A0A151J6D0"/>
<dbReference type="AlphaFoldDB" id="A0A151J6D0"/>